<name>W1XYQ3_9ZZZZ</name>
<dbReference type="AlphaFoldDB" id="W1XYQ3"/>
<reference evidence="1" key="1">
    <citation type="submission" date="2013-12" db="EMBL/GenBank/DDBJ databases">
        <title>A Varibaculum cambriense genome reconstructed from a premature infant gut community with otherwise low bacterial novelty that shifts toward anaerobic metabolism during the third week of life.</title>
        <authorList>
            <person name="Brown C.T."/>
            <person name="Sharon I."/>
            <person name="Thomas B.C."/>
            <person name="Castelle C.J."/>
            <person name="Morowitz M.J."/>
            <person name="Banfield J.F."/>
        </authorList>
    </citation>
    <scope>NUCLEOTIDE SEQUENCE</scope>
</reference>
<protein>
    <submittedName>
        <fullName evidence="1">Uncharacterized protein</fullName>
    </submittedName>
</protein>
<sequence>MSNITTSLFQEMVQSASTRLN</sequence>
<dbReference type="EMBL" id="AZMM01011566">
    <property type="protein sequence ID" value="ETJ33999.1"/>
    <property type="molecule type" value="Genomic_DNA"/>
</dbReference>
<gene>
    <name evidence="1" type="ORF">Q604_UNBC11566G0002</name>
</gene>
<feature type="non-terminal residue" evidence="1">
    <location>
        <position position="21"/>
    </location>
</feature>
<evidence type="ECO:0000313" key="1">
    <source>
        <dbReference type="EMBL" id="ETJ33999.1"/>
    </source>
</evidence>
<organism evidence="1">
    <name type="scientific">human gut metagenome</name>
    <dbReference type="NCBI Taxonomy" id="408170"/>
    <lineage>
        <taxon>unclassified sequences</taxon>
        <taxon>metagenomes</taxon>
        <taxon>organismal metagenomes</taxon>
    </lineage>
</organism>
<comment type="caution">
    <text evidence="1">The sequence shown here is derived from an EMBL/GenBank/DDBJ whole genome shotgun (WGS) entry which is preliminary data.</text>
</comment>
<proteinExistence type="predicted"/>
<accession>W1XYQ3</accession>